<evidence type="ECO:0000256" key="1">
    <source>
        <dbReference type="SAM" id="MobiDB-lite"/>
    </source>
</evidence>
<accession>A0A7W7PE83</accession>
<dbReference type="EMBL" id="JACHJG010000004">
    <property type="protein sequence ID" value="MBB4886397.1"/>
    <property type="molecule type" value="Genomic_DNA"/>
</dbReference>
<reference evidence="2 3" key="1">
    <citation type="submission" date="2020-08" db="EMBL/GenBank/DDBJ databases">
        <title>Genomic Encyclopedia of Type Strains, Phase III (KMG-III): the genomes of soil and plant-associated and newly described type strains.</title>
        <authorList>
            <person name="Whitman W."/>
        </authorList>
    </citation>
    <scope>NUCLEOTIDE SEQUENCE [LARGE SCALE GENOMIC DNA]</scope>
    <source>
        <strain evidence="2 3">CECT 3265</strain>
    </source>
</reference>
<protein>
    <submittedName>
        <fullName evidence="2">Uncharacterized protein</fullName>
    </submittedName>
</protein>
<evidence type="ECO:0000313" key="2">
    <source>
        <dbReference type="EMBL" id="MBB4886397.1"/>
    </source>
</evidence>
<evidence type="ECO:0000313" key="3">
    <source>
        <dbReference type="Proteomes" id="UP000556436"/>
    </source>
</evidence>
<feature type="region of interest" description="Disordered" evidence="1">
    <location>
        <begin position="31"/>
        <end position="81"/>
    </location>
</feature>
<keyword evidence="3" id="KW-1185">Reference proteome</keyword>
<organism evidence="2 3">
    <name type="scientific">Streptomyces netropsis</name>
    <name type="common">Streptoverticillium netropsis</name>
    <dbReference type="NCBI Taxonomy" id="55404"/>
    <lineage>
        <taxon>Bacteria</taxon>
        <taxon>Bacillati</taxon>
        <taxon>Actinomycetota</taxon>
        <taxon>Actinomycetes</taxon>
        <taxon>Kitasatosporales</taxon>
        <taxon>Streptomycetaceae</taxon>
        <taxon>Streptomyces</taxon>
    </lineage>
</organism>
<comment type="caution">
    <text evidence="2">The sequence shown here is derived from an EMBL/GenBank/DDBJ whole genome shotgun (WGS) entry which is preliminary data.</text>
</comment>
<proteinExistence type="predicted"/>
<sequence length="81" mass="9097">MFDGSDIWTHNRTVTPSRRHIECSIRVTTADLSTRNGPPEPRAHWAPLPTREFQPDEDAGDRRLRAGTPAQGGVFQEDRGT</sequence>
<dbReference type="Proteomes" id="UP000556436">
    <property type="component" value="Unassembled WGS sequence"/>
</dbReference>
<dbReference type="AlphaFoldDB" id="A0A7W7PE83"/>
<name>A0A7W7PE83_STRNE</name>
<gene>
    <name evidence="2" type="ORF">FHS38_002430</name>
</gene>